<dbReference type="SUPFAM" id="SSF64397">
    <property type="entry name" value="Hsp33 domain"/>
    <property type="match status" value="1"/>
</dbReference>
<gene>
    <name evidence="6" type="ORF">MAF45_03540</name>
</gene>
<keyword evidence="7" id="KW-1185">Reference proteome</keyword>
<keyword evidence="2" id="KW-0862">Zinc</keyword>
<dbReference type="InterPro" id="IPR016153">
    <property type="entry name" value="Heat_shock_Hsp33_N"/>
</dbReference>
<evidence type="ECO:0000256" key="5">
    <source>
        <dbReference type="ARBA" id="ARBA00023284"/>
    </source>
</evidence>
<comment type="caution">
    <text evidence="6">The sequence shown here is derived from an EMBL/GenBank/DDBJ whole genome shotgun (WGS) entry which is preliminary data.</text>
</comment>
<dbReference type="Gene3D" id="3.55.30.10">
    <property type="entry name" value="Hsp33 domain"/>
    <property type="match status" value="1"/>
</dbReference>
<evidence type="ECO:0000256" key="3">
    <source>
        <dbReference type="ARBA" id="ARBA00023157"/>
    </source>
</evidence>
<dbReference type="InterPro" id="IPR016154">
    <property type="entry name" value="Heat_shock_Hsp33_C"/>
</dbReference>
<dbReference type="RefSeq" id="WP_237978172.1">
    <property type="nucleotide sequence ID" value="NZ_JAKNCT010000003.1"/>
</dbReference>
<dbReference type="Proteomes" id="UP001297600">
    <property type="component" value="Unassembled WGS sequence"/>
</dbReference>
<dbReference type="CDD" id="cd00498">
    <property type="entry name" value="Hsp33"/>
    <property type="match status" value="1"/>
</dbReference>
<dbReference type="PIRSF" id="PIRSF005261">
    <property type="entry name" value="Heat_shock_Hsp33"/>
    <property type="match status" value="1"/>
</dbReference>
<dbReference type="Pfam" id="PF01430">
    <property type="entry name" value="HSP33"/>
    <property type="match status" value="1"/>
</dbReference>
<evidence type="ECO:0000256" key="1">
    <source>
        <dbReference type="ARBA" id="ARBA00022490"/>
    </source>
</evidence>
<evidence type="ECO:0000313" key="7">
    <source>
        <dbReference type="Proteomes" id="UP001297600"/>
    </source>
</evidence>
<dbReference type="InterPro" id="IPR000397">
    <property type="entry name" value="Heat_shock_Hsp33"/>
</dbReference>
<keyword evidence="1" id="KW-0963">Cytoplasm</keyword>
<dbReference type="PANTHER" id="PTHR30111:SF1">
    <property type="entry name" value="33 KDA CHAPERONIN"/>
    <property type="match status" value="1"/>
</dbReference>
<proteinExistence type="predicted"/>
<name>A0ABS9MR74_9BURK</name>
<keyword evidence="3" id="KW-1015">Disulfide bond</keyword>
<dbReference type="Gene3D" id="3.90.1280.10">
    <property type="entry name" value="HSP33 redox switch-like"/>
    <property type="match status" value="1"/>
</dbReference>
<sequence length="304" mass="33250">MFDTLEHFYFPRANARGSAVRLQESWQTILERRAYPAPVQKLLGEMTAAAAMFASSITFPGSVLLQIMGDGPVRLAMVEVKPDLGLRAVARLREDVPVPEGAGMRELVNAAGGGRCAITLVQPDPARRAESYQGIVDIASTSSVAEALAAYMTHSEQIETRLWLSADATAASGLMLQKVADEGGRGEAPDYDPEDWNRVQKLAETVTADELLRLEPRELLRRLFWQENPSLAKPRSPRFECGCSRDRVGGMIRALGEKQALELLAEKGSIDVTCEFCGKTYSFDSIDVQALFEERAAKATGSIN</sequence>
<keyword evidence="4" id="KW-0143">Chaperone</keyword>
<reference evidence="6 7" key="1">
    <citation type="submission" date="2022-02" db="EMBL/GenBank/DDBJ databases">
        <title>Mesosutterella porci, a novel member of the family Sutterellaceae from pig feces.</title>
        <authorList>
            <person name="Wylensek D."/>
            <person name="Clavel T."/>
        </authorList>
    </citation>
    <scope>NUCLEOTIDE SEQUENCE [LARGE SCALE GENOMIC DNA]</scope>
    <source>
        <strain evidence="7">oilRF-744-wt-GAM-9</strain>
    </source>
</reference>
<evidence type="ECO:0000256" key="4">
    <source>
        <dbReference type="ARBA" id="ARBA00023186"/>
    </source>
</evidence>
<dbReference type="PANTHER" id="PTHR30111">
    <property type="entry name" value="33 KDA CHAPERONIN"/>
    <property type="match status" value="1"/>
</dbReference>
<dbReference type="InterPro" id="IPR023212">
    <property type="entry name" value="Hsp33_helix_hairpin_bin_dom_sf"/>
</dbReference>
<dbReference type="SUPFAM" id="SSF118352">
    <property type="entry name" value="HSP33 redox switch-like"/>
    <property type="match status" value="1"/>
</dbReference>
<organism evidence="6 7">
    <name type="scientific">Mesosutterella porci</name>
    <dbReference type="NCBI Taxonomy" id="2915351"/>
    <lineage>
        <taxon>Bacteria</taxon>
        <taxon>Pseudomonadati</taxon>
        <taxon>Pseudomonadota</taxon>
        <taxon>Betaproteobacteria</taxon>
        <taxon>Burkholderiales</taxon>
        <taxon>Sutterellaceae</taxon>
        <taxon>Mesosutterella</taxon>
    </lineage>
</organism>
<dbReference type="EMBL" id="JAKNCT010000003">
    <property type="protein sequence ID" value="MCG5030518.1"/>
    <property type="molecule type" value="Genomic_DNA"/>
</dbReference>
<evidence type="ECO:0000313" key="6">
    <source>
        <dbReference type="EMBL" id="MCG5030518.1"/>
    </source>
</evidence>
<protein>
    <submittedName>
        <fullName evidence="6">Hsp33 family molecular chaperone HslO</fullName>
    </submittedName>
</protein>
<dbReference type="Gene3D" id="1.10.287.480">
    <property type="entry name" value="helix hairpin bin"/>
    <property type="match status" value="1"/>
</dbReference>
<keyword evidence="5" id="KW-0676">Redox-active center</keyword>
<accession>A0ABS9MR74</accession>
<evidence type="ECO:0000256" key="2">
    <source>
        <dbReference type="ARBA" id="ARBA00022833"/>
    </source>
</evidence>